<keyword evidence="2" id="KW-0732">Signal</keyword>
<accession>A0A931DP08</accession>
<dbReference type="RefSeq" id="WP_197013481.1">
    <property type="nucleotide sequence ID" value="NZ_BAABES010000001.1"/>
</dbReference>
<comment type="caution">
    <text evidence="3">The sequence shown here is derived from an EMBL/GenBank/DDBJ whole genome shotgun (WGS) entry which is preliminary data.</text>
</comment>
<feature type="region of interest" description="Disordered" evidence="1">
    <location>
        <begin position="115"/>
        <end position="184"/>
    </location>
</feature>
<keyword evidence="4" id="KW-1185">Reference proteome</keyword>
<evidence type="ECO:0008006" key="5">
    <source>
        <dbReference type="Google" id="ProtNLM"/>
    </source>
</evidence>
<gene>
    <name evidence="3" type="ORF">IW256_005234</name>
</gene>
<dbReference type="Proteomes" id="UP000614047">
    <property type="component" value="Unassembled WGS sequence"/>
</dbReference>
<sequence length="184" mass="19270">MRRHVLPAVALVPFLVLGASACGGGGTGTDARRAATGDTDKLRAYARCMRAAGVDMPDPSDDGRVQVKTMRGQESAMKAAEAKCRHLMPNGGKPPKADARQLAEMRRVAQCMRRNGVPQFPDPDPDGGLKVKMRKGTAMDPDHPTYRKAEKACRPAGTGDPARPTGKTAPGLSGGIGQGTGPAR</sequence>
<dbReference type="AlphaFoldDB" id="A0A931DP08"/>
<evidence type="ECO:0000313" key="4">
    <source>
        <dbReference type="Proteomes" id="UP000614047"/>
    </source>
</evidence>
<dbReference type="EMBL" id="JADOUA010000001">
    <property type="protein sequence ID" value="MBG6091121.1"/>
    <property type="molecule type" value="Genomic_DNA"/>
</dbReference>
<evidence type="ECO:0000313" key="3">
    <source>
        <dbReference type="EMBL" id="MBG6091121.1"/>
    </source>
</evidence>
<feature type="compositionally biased region" description="Gly residues" evidence="1">
    <location>
        <begin position="172"/>
        <end position="184"/>
    </location>
</feature>
<proteinExistence type="predicted"/>
<feature type="signal peptide" evidence="2">
    <location>
        <begin position="1"/>
        <end position="21"/>
    </location>
</feature>
<evidence type="ECO:0000256" key="2">
    <source>
        <dbReference type="SAM" id="SignalP"/>
    </source>
</evidence>
<organism evidence="3 4">
    <name type="scientific">Actinomadura viridis</name>
    <dbReference type="NCBI Taxonomy" id="58110"/>
    <lineage>
        <taxon>Bacteria</taxon>
        <taxon>Bacillati</taxon>
        <taxon>Actinomycetota</taxon>
        <taxon>Actinomycetes</taxon>
        <taxon>Streptosporangiales</taxon>
        <taxon>Thermomonosporaceae</taxon>
        <taxon>Actinomadura</taxon>
    </lineage>
</organism>
<dbReference type="PROSITE" id="PS51257">
    <property type="entry name" value="PROKAR_LIPOPROTEIN"/>
    <property type="match status" value="1"/>
</dbReference>
<feature type="compositionally biased region" description="Basic and acidic residues" evidence="1">
    <location>
        <begin position="140"/>
        <end position="153"/>
    </location>
</feature>
<name>A0A931DP08_9ACTN</name>
<protein>
    <recommendedName>
        <fullName evidence="5">Lipoprotein</fullName>
    </recommendedName>
</protein>
<reference evidence="3" key="1">
    <citation type="submission" date="2020-11" db="EMBL/GenBank/DDBJ databases">
        <title>Sequencing the genomes of 1000 actinobacteria strains.</title>
        <authorList>
            <person name="Klenk H.-P."/>
        </authorList>
    </citation>
    <scope>NUCLEOTIDE SEQUENCE</scope>
    <source>
        <strain evidence="3">DSM 43175</strain>
    </source>
</reference>
<feature type="chain" id="PRO_5037227964" description="Lipoprotein" evidence="2">
    <location>
        <begin position="22"/>
        <end position="184"/>
    </location>
</feature>
<evidence type="ECO:0000256" key="1">
    <source>
        <dbReference type="SAM" id="MobiDB-lite"/>
    </source>
</evidence>